<organism evidence="1">
    <name type="scientific">Siphoviridae sp. ctCIv11</name>
    <dbReference type="NCBI Taxonomy" id="2827806"/>
    <lineage>
        <taxon>Viruses</taxon>
        <taxon>Duplodnaviria</taxon>
        <taxon>Heunggongvirae</taxon>
        <taxon>Uroviricota</taxon>
        <taxon>Caudoviricetes</taxon>
    </lineage>
</organism>
<sequence>MYIVILLCAIIGLLAVRRYFKSQDYAIDQIANHPEMSDEKADAIARISTKQHKIFKKAS</sequence>
<accession>A0A8S5S2A6</accession>
<reference evidence="1" key="1">
    <citation type="journal article" date="2021" name="Proc. Natl. Acad. Sci. U.S.A.">
        <title>A Catalog of Tens of Thousands of Viruses from Human Metagenomes Reveals Hidden Associations with Chronic Diseases.</title>
        <authorList>
            <person name="Tisza M.J."/>
            <person name="Buck C.B."/>
        </authorList>
    </citation>
    <scope>NUCLEOTIDE SEQUENCE</scope>
    <source>
        <strain evidence="1">CtCIv11</strain>
    </source>
</reference>
<name>A0A8S5S2A6_9CAUD</name>
<dbReference type="EMBL" id="BK032513">
    <property type="protein sequence ID" value="DAF45065.1"/>
    <property type="molecule type" value="Genomic_DNA"/>
</dbReference>
<evidence type="ECO:0000313" key="1">
    <source>
        <dbReference type="EMBL" id="DAF45065.1"/>
    </source>
</evidence>
<protein>
    <submittedName>
        <fullName evidence="1">Uncharacterized protein</fullName>
    </submittedName>
</protein>
<proteinExistence type="predicted"/>